<feature type="compositionally biased region" description="Gly residues" evidence="1">
    <location>
        <begin position="143"/>
        <end position="153"/>
    </location>
</feature>
<dbReference type="EMBL" id="JGVR01000078">
    <property type="protein sequence ID" value="KEZ12036.1"/>
    <property type="molecule type" value="Genomic_DNA"/>
</dbReference>
<reference evidence="2 3" key="1">
    <citation type="submission" date="2014-03" db="EMBL/GenBank/DDBJ databases">
        <title>Genome sequence of Sphingobium yanoikuyae B1.</title>
        <authorList>
            <person name="Gan H.M."/>
            <person name="Gan H.Y."/>
            <person name="Savka M.A."/>
        </authorList>
    </citation>
    <scope>NUCLEOTIDE SEQUENCE [LARGE SCALE GENOMIC DNA]</scope>
    <source>
        <strain evidence="2 3">B1</strain>
    </source>
</reference>
<dbReference type="AlphaFoldDB" id="A0A084E244"/>
<feature type="region of interest" description="Disordered" evidence="1">
    <location>
        <begin position="179"/>
        <end position="223"/>
    </location>
</feature>
<proteinExistence type="predicted"/>
<name>A0A084E244_SPHYA</name>
<dbReference type="Proteomes" id="UP000028534">
    <property type="component" value="Unassembled WGS sequence"/>
</dbReference>
<evidence type="ECO:0000313" key="2">
    <source>
        <dbReference type="EMBL" id="KEZ12036.1"/>
    </source>
</evidence>
<sequence length="223" mass="22266">MEKAACGRPFLLRAVWGTGGCIMQAPARGMVGRWIPAVAGMTKKRRGGDADGRLRLGRAGGGLARSGALAEHRGGRAAGAGLAFPGAAGATGAGGRLAHLADDGGARFRQDAGRGGMGARHCRGRSRGADRAGRCDFGRGAQRDGGGGERPAGGGALVGKAGLCPGAAHADLAQWRAGATVRGGRARKPARAAVQPWLGRRDRQMAGRAGGLGQYDDGDAAGA</sequence>
<organism evidence="2 3">
    <name type="scientific">Sphingobium yanoikuyae</name>
    <name type="common">Sphingomonas yanoikuyae</name>
    <dbReference type="NCBI Taxonomy" id="13690"/>
    <lineage>
        <taxon>Bacteria</taxon>
        <taxon>Pseudomonadati</taxon>
        <taxon>Pseudomonadota</taxon>
        <taxon>Alphaproteobacteria</taxon>
        <taxon>Sphingomonadales</taxon>
        <taxon>Sphingomonadaceae</taxon>
        <taxon>Sphingobium</taxon>
    </lineage>
</organism>
<protein>
    <submittedName>
        <fullName evidence="2">Uncharacterized protein</fullName>
    </submittedName>
</protein>
<accession>A0A084E244</accession>
<evidence type="ECO:0000313" key="3">
    <source>
        <dbReference type="Proteomes" id="UP000028534"/>
    </source>
</evidence>
<evidence type="ECO:0000256" key="1">
    <source>
        <dbReference type="SAM" id="MobiDB-lite"/>
    </source>
</evidence>
<comment type="caution">
    <text evidence="2">The sequence shown here is derived from an EMBL/GenBank/DDBJ whole genome shotgun (WGS) entry which is preliminary data.</text>
</comment>
<feature type="compositionally biased region" description="Basic and acidic residues" evidence="1">
    <location>
        <begin position="127"/>
        <end position="137"/>
    </location>
</feature>
<feature type="region of interest" description="Disordered" evidence="1">
    <location>
        <begin position="109"/>
        <end position="153"/>
    </location>
</feature>
<gene>
    <name evidence="2" type="ORF">CP98_05242</name>
</gene>